<organism evidence="2 3">
    <name type="scientific">Cytospora mali</name>
    <name type="common">Apple Valsa canker fungus</name>
    <name type="synonym">Valsa mali</name>
    <dbReference type="NCBI Taxonomy" id="578113"/>
    <lineage>
        <taxon>Eukaryota</taxon>
        <taxon>Fungi</taxon>
        <taxon>Dikarya</taxon>
        <taxon>Ascomycota</taxon>
        <taxon>Pezizomycotina</taxon>
        <taxon>Sordariomycetes</taxon>
        <taxon>Sordariomycetidae</taxon>
        <taxon>Diaporthales</taxon>
        <taxon>Cytosporaceae</taxon>
        <taxon>Cytospora</taxon>
    </lineage>
</organism>
<evidence type="ECO:0000313" key="3">
    <source>
        <dbReference type="Proteomes" id="UP000078576"/>
    </source>
</evidence>
<name>A0A194UMM8_CYTMA</name>
<keyword evidence="3" id="KW-1185">Reference proteome</keyword>
<gene>
    <name evidence="2" type="ORF">VP1G_00441</name>
</gene>
<dbReference type="OrthoDB" id="5235605at2759"/>
<reference evidence="3" key="1">
    <citation type="submission" date="2014-12" db="EMBL/GenBank/DDBJ databases">
        <title>Genome Sequence of Valsa Canker Pathogens Uncovers a Specific Adaption of Colonization on Woody Bark.</title>
        <authorList>
            <person name="Yin Z."/>
            <person name="Liu H."/>
            <person name="Gao X."/>
            <person name="Li Z."/>
            <person name="Song N."/>
            <person name="Ke X."/>
            <person name="Dai Q."/>
            <person name="Wu Y."/>
            <person name="Sun Y."/>
            <person name="Xu J.-R."/>
            <person name="Kang Z.K."/>
            <person name="Wang L."/>
            <person name="Huang L."/>
        </authorList>
    </citation>
    <scope>NUCLEOTIDE SEQUENCE [LARGE SCALE GENOMIC DNA]</scope>
    <source>
        <strain evidence="3">SXYL134</strain>
    </source>
</reference>
<evidence type="ECO:0000256" key="1">
    <source>
        <dbReference type="SAM" id="MobiDB-lite"/>
    </source>
</evidence>
<dbReference type="AlphaFoldDB" id="A0A194UMM8"/>
<feature type="compositionally biased region" description="Basic and acidic residues" evidence="1">
    <location>
        <begin position="166"/>
        <end position="195"/>
    </location>
</feature>
<sequence>MADSLVEGADLCLGDVSPGHCSSEESLRTELRQSLQNMRLSESLRIDKLLERQDIPHADIYSVFDEENDRLAEDIEARVYILDSAHPKIRKHRLRCIKRMKTRTILEQKVSNGVVVVIKTSPMSGGNIPDRRDSADTEPGGLDVPPVPHTKEARSLKKQKTPFQREAARFGQRERRKERRLDRKRRQILEDKVDQHGNAVSSRDAHPDGDDNEFPWDLVLLYIAYDAEGNLRARITEEHSAIVKAEGSGQLHNNLTTYLDRKVYEFRSVEDMEAFLQVIRSEIASLRRHQKKISGTETYHRAKLLKVIQEQSQHARGSFQWRQIQDGLRAHAFFQLKVVRHVKAVFPMALKRLDSDYNSIDQRLTELRSVLATKELYDEWRRLGDNVAKFERLLSMVFPLPSTRDDLSRQWEYAQRELKTYENNHPELASVAVIEIDDLLKVKAS</sequence>
<proteinExistence type="predicted"/>
<protein>
    <submittedName>
        <fullName evidence="2">Uncharacterized protein</fullName>
    </submittedName>
</protein>
<dbReference type="EMBL" id="KN714667">
    <property type="protein sequence ID" value="KUI52920.1"/>
    <property type="molecule type" value="Genomic_DNA"/>
</dbReference>
<feature type="region of interest" description="Disordered" evidence="1">
    <location>
        <begin position="122"/>
        <end position="209"/>
    </location>
</feature>
<accession>A0A194UMM8</accession>
<evidence type="ECO:0000313" key="2">
    <source>
        <dbReference type="EMBL" id="KUI52920.1"/>
    </source>
</evidence>
<dbReference type="Proteomes" id="UP000078576">
    <property type="component" value="Unassembled WGS sequence"/>
</dbReference>